<dbReference type="AlphaFoldDB" id="A0A9D1GEB4"/>
<gene>
    <name evidence="2" type="ORF">IAD06_04570</name>
</gene>
<evidence type="ECO:0000313" key="2">
    <source>
        <dbReference type="EMBL" id="HIT39293.1"/>
    </source>
</evidence>
<protein>
    <submittedName>
        <fullName evidence="2">Uncharacterized protein</fullName>
    </submittedName>
</protein>
<accession>A0A9D1GEB4</accession>
<comment type="caution">
    <text evidence="2">The sequence shown here is derived from an EMBL/GenBank/DDBJ whole genome shotgun (WGS) entry which is preliminary data.</text>
</comment>
<evidence type="ECO:0000313" key="3">
    <source>
        <dbReference type="Proteomes" id="UP000886722"/>
    </source>
</evidence>
<name>A0A9D1GEB4_9BACT</name>
<dbReference type="Proteomes" id="UP000886722">
    <property type="component" value="Unassembled WGS sequence"/>
</dbReference>
<reference evidence="2" key="2">
    <citation type="journal article" date="2021" name="PeerJ">
        <title>Extensive microbial diversity within the chicken gut microbiome revealed by metagenomics and culture.</title>
        <authorList>
            <person name="Gilroy R."/>
            <person name="Ravi A."/>
            <person name="Getino M."/>
            <person name="Pursley I."/>
            <person name="Horton D.L."/>
            <person name="Alikhan N.F."/>
            <person name="Baker D."/>
            <person name="Gharbi K."/>
            <person name="Hall N."/>
            <person name="Watson M."/>
            <person name="Adriaenssens E.M."/>
            <person name="Foster-Nyarko E."/>
            <person name="Jarju S."/>
            <person name="Secka A."/>
            <person name="Antonio M."/>
            <person name="Oren A."/>
            <person name="Chaudhuri R.R."/>
            <person name="La Ragione R."/>
            <person name="Hildebrand F."/>
            <person name="Pallen M.J."/>
        </authorList>
    </citation>
    <scope>NUCLEOTIDE SEQUENCE</scope>
    <source>
        <strain evidence="2">21143</strain>
    </source>
</reference>
<dbReference type="EMBL" id="DVKT01000034">
    <property type="protein sequence ID" value="HIT39293.1"/>
    <property type="molecule type" value="Genomic_DNA"/>
</dbReference>
<reference evidence="2" key="1">
    <citation type="submission" date="2020-10" db="EMBL/GenBank/DDBJ databases">
        <authorList>
            <person name="Gilroy R."/>
        </authorList>
    </citation>
    <scope>NUCLEOTIDE SEQUENCE</scope>
    <source>
        <strain evidence="2">21143</strain>
    </source>
</reference>
<feature type="coiled-coil region" evidence="1">
    <location>
        <begin position="30"/>
        <end position="64"/>
    </location>
</feature>
<keyword evidence="1" id="KW-0175">Coiled coil</keyword>
<evidence type="ECO:0000256" key="1">
    <source>
        <dbReference type="SAM" id="Coils"/>
    </source>
</evidence>
<organism evidence="2 3">
    <name type="scientific">Candidatus Caccoplasma intestinavium</name>
    <dbReference type="NCBI Taxonomy" id="2840716"/>
    <lineage>
        <taxon>Bacteria</taxon>
        <taxon>Pseudomonadati</taxon>
        <taxon>Bacteroidota</taxon>
        <taxon>Bacteroidia</taxon>
        <taxon>Bacteroidales</taxon>
        <taxon>Bacteroidaceae</taxon>
        <taxon>Bacteroidaceae incertae sedis</taxon>
        <taxon>Candidatus Caccoplasma</taxon>
    </lineage>
</organism>
<sequence length="97" mass="11187">MAGSPRETIDRLRVHVDELMARHTALIERCECLEVRLQEREKSIAALQKELENIHAKYRSLAMAQAVALQEGDWVAARSRFDKLVREIDKCISLLNE</sequence>
<proteinExistence type="predicted"/>